<dbReference type="RefSeq" id="WP_263370344.1">
    <property type="nucleotide sequence ID" value="NZ_JAGSYD010000001.1"/>
</dbReference>
<evidence type="ECO:0000313" key="3">
    <source>
        <dbReference type="Proteomes" id="UP001596391"/>
    </source>
</evidence>
<sequence>MTQRTEQAATDPLSSARVLTDFEDAVVPAPPRTDVRIVGAEAVGVLLALKLSRAGKRVVLYRFSSEGNIFRDDEAASESSLQMPAQRGALATGANSTARESIQRRKAC</sequence>
<evidence type="ECO:0000313" key="2">
    <source>
        <dbReference type="EMBL" id="MFC6646692.1"/>
    </source>
</evidence>
<accession>A0ABW1ZB74</accession>
<gene>
    <name evidence="2" type="ORF">ACFQBQ_14070</name>
</gene>
<keyword evidence="2" id="KW-0503">Monooxygenase</keyword>
<name>A0ABW1ZB74_9BACT</name>
<evidence type="ECO:0000256" key="1">
    <source>
        <dbReference type="SAM" id="MobiDB-lite"/>
    </source>
</evidence>
<proteinExistence type="predicted"/>
<organism evidence="2 3">
    <name type="scientific">Granulicella cerasi</name>
    <dbReference type="NCBI Taxonomy" id="741063"/>
    <lineage>
        <taxon>Bacteria</taxon>
        <taxon>Pseudomonadati</taxon>
        <taxon>Acidobacteriota</taxon>
        <taxon>Terriglobia</taxon>
        <taxon>Terriglobales</taxon>
        <taxon>Acidobacteriaceae</taxon>
        <taxon>Granulicella</taxon>
    </lineage>
</organism>
<dbReference type="GO" id="GO:0004497">
    <property type="term" value="F:monooxygenase activity"/>
    <property type="evidence" value="ECO:0007669"/>
    <property type="project" value="UniProtKB-KW"/>
</dbReference>
<comment type="caution">
    <text evidence="2">The sequence shown here is derived from an EMBL/GenBank/DDBJ whole genome shotgun (WGS) entry which is preliminary data.</text>
</comment>
<keyword evidence="3" id="KW-1185">Reference proteome</keyword>
<dbReference type="EMBL" id="JBHSWI010000001">
    <property type="protein sequence ID" value="MFC6646692.1"/>
    <property type="molecule type" value="Genomic_DNA"/>
</dbReference>
<reference evidence="3" key="1">
    <citation type="journal article" date="2019" name="Int. J. Syst. Evol. Microbiol.">
        <title>The Global Catalogue of Microorganisms (GCM) 10K type strain sequencing project: providing services to taxonomists for standard genome sequencing and annotation.</title>
        <authorList>
            <consortium name="The Broad Institute Genomics Platform"/>
            <consortium name="The Broad Institute Genome Sequencing Center for Infectious Disease"/>
            <person name="Wu L."/>
            <person name="Ma J."/>
        </authorList>
    </citation>
    <scope>NUCLEOTIDE SEQUENCE [LARGE SCALE GENOMIC DNA]</scope>
    <source>
        <strain evidence="3">CGMCC 1.16026</strain>
    </source>
</reference>
<keyword evidence="2" id="KW-0560">Oxidoreductase</keyword>
<protein>
    <submittedName>
        <fullName evidence="2">FAD-dependent monooxygenase</fullName>
    </submittedName>
</protein>
<dbReference type="Proteomes" id="UP001596391">
    <property type="component" value="Unassembled WGS sequence"/>
</dbReference>
<feature type="region of interest" description="Disordered" evidence="1">
    <location>
        <begin position="76"/>
        <end position="108"/>
    </location>
</feature>